<evidence type="ECO:0008006" key="4">
    <source>
        <dbReference type="Google" id="ProtNLM"/>
    </source>
</evidence>
<accession>A0A423V7Y8</accession>
<evidence type="ECO:0000313" key="3">
    <source>
        <dbReference type="Proteomes" id="UP000284375"/>
    </source>
</evidence>
<name>A0A423V7Y8_CYTCH</name>
<dbReference type="AlphaFoldDB" id="A0A423V7Y8"/>
<sequence>MRGVHHLTFLSLGVASVLGHEGHLKHRQEYGWPEAVTVKETITISIEQWHLVQFCPRNWNWRSLMVHKCFDKHVLSTLPAHRNRNWHASLKHSQFIGSNLSQHHDALNVANNRVVCYRPCVLILAHFQQHLKSTLWWSG</sequence>
<gene>
    <name evidence="2" type="ORF">VSDG_10106</name>
</gene>
<dbReference type="OrthoDB" id="10659601at2759"/>
<protein>
    <recommendedName>
        <fullName evidence="4">Secreted protein</fullName>
    </recommendedName>
</protein>
<dbReference type="Proteomes" id="UP000284375">
    <property type="component" value="Unassembled WGS sequence"/>
</dbReference>
<dbReference type="STRING" id="252740.A0A423V7Y8"/>
<feature type="signal peptide" evidence="1">
    <location>
        <begin position="1"/>
        <end position="19"/>
    </location>
</feature>
<organism evidence="2 3">
    <name type="scientific">Cytospora chrysosperma</name>
    <name type="common">Cytospora canker fungus</name>
    <name type="synonym">Sphaeria chrysosperma</name>
    <dbReference type="NCBI Taxonomy" id="252740"/>
    <lineage>
        <taxon>Eukaryota</taxon>
        <taxon>Fungi</taxon>
        <taxon>Dikarya</taxon>
        <taxon>Ascomycota</taxon>
        <taxon>Pezizomycotina</taxon>
        <taxon>Sordariomycetes</taxon>
        <taxon>Sordariomycetidae</taxon>
        <taxon>Diaporthales</taxon>
        <taxon>Cytosporaceae</taxon>
        <taxon>Cytospora</taxon>
    </lineage>
</organism>
<evidence type="ECO:0000256" key="1">
    <source>
        <dbReference type="SAM" id="SignalP"/>
    </source>
</evidence>
<keyword evidence="3" id="KW-1185">Reference proteome</keyword>
<reference evidence="2 3" key="1">
    <citation type="submission" date="2015-09" db="EMBL/GenBank/DDBJ databases">
        <title>Host preference determinants of Valsa canker pathogens revealed by comparative genomics.</title>
        <authorList>
            <person name="Yin Z."/>
            <person name="Huang L."/>
        </authorList>
    </citation>
    <scope>NUCLEOTIDE SEQUENCE [LARGE SCALE GENOMIC DNA]</scope>
    <source>
        <strain evidence="2 3">YSFL</strain>
    </source>
</reference>
<keyword evidence="1" id="KW-0732">Signal</keyword>
<dbReference type="EMBL" id="LJZO01000105">
    <property type="protein sequence ID" value="ROV86911.1"/>
    <property type="molecule type" value="Genomic_DNA"/>
</dbReference>
<proteinExistence type="predicted"/>
<evidence type="ECO:0000313" key="2">
    <source>
        <dbReference type="EMBL" id="ROV86911.1"/>
    </source>
</evidence>
<comment type="caution">
    <text evidence="2">The sequence shown here is derived from an EMBL/GenBank/DDBJ whole genome shotgun (WGS) entry which is preliminary data.</text>
</comment>
<feature type="chain" id="PRO_5019112181" description="Secreted protein" evidence="1">
    <location>
        <begin position="20"/>
        <end position="139"/>
    </location>
</feature>